<dbReference type="InterPro" id="IPR016849">
    <property type="entry name" value="Rtt109"/>
</dbReference>
<evidence type="ECO:0000256" key="8">
    <source>
        <dbReference type="ARBA" id="ARBA00023242"/>
    </source>
</evidence>
<dbReference type="Proteomes" id="UP000308730">
    <property type="component" value="Unassembled WGS sequence"/>
</dbReference>
<keyword evidence="7" id="KW-0804">Transcription</keyword>
<sequence length="578" mass="62664">MNLRDALLNSIACLPGTRDFHIHVLSSSPRKHSGLFPYATPRPKVYLQDILILLSEQSSSASPRVLVSAVEANVYTIPATSCAILYISKVDSTAQGGAPAPTATLVKSLIAFYADPETRPVSSHTLWVQLFARAQGQYLFPNSADFEGKHPLSDVKLCAWWRKVFTEVAEGLEKGKDEKGKGKVRVKSGLYYVLPGYNELEAIQSLKLPLNPSSLSATSTTSTSPKWTYGHPYSQTEIPLPCPPHTKGQAHTSLGHYVPSFDDDPKSRFMDEIALTTDSNGIKSPKKKKPKTTLRKPESKANGQSRPHREDDARDETTTEKKDKEDDEEGDPKAQGELDKVSPDEFWERMSFRQECIAGAVTGFFALGITSTDSSPREVTVSAPSPLAPQPGQVAPRLVRRVVASLMNGHEFSTTERSIRATQVLEDAIKGLCENIGSVPAVTKPTLASTAHLLFLGGGLEPSVPEAEVDGDGDDGRREEDDDDKDENDDGDASASVLPLLEIPRTPPRRSAHLPDISPNPFPEPVTSLETYHSHIYGTVSVSNPPLPPKGSAAAGAPAQGKPVTVLAVRKKKRKTES</sequence>
<dbReference type="EC" id="2.3.1.48" evidence="2"/>
<feature type="region of interest" description="Disordered" evidence="10">
    <location>
        <begin position="238"/>
        <end position="342"/>
    </location>
</feature>
<evidence type="ECO:0000256" key="3">
    <source>
        <dbReference type="ARBA" id="ARBA00022679"/>
    </source>
</evidence>
<comment type="subcellular location">
    <subcellularLocation>
        <location evidence="1">Nucleus</location>
    </subcellularLocation>
</comment>
<feature type="compositionally biased region" description="Basic and acidic residues" evidence="10">
    <location>
        <begin position="307"/>
        <end position="324"/>
    </location>
</feature>
<keyword evidence="6" id="KW-0805">Transcription regulation</keyword>
<name>A0A4S4MRK9_9APHY</name>
<protein>
    <recommendedName>
        <fullName evidence="2">histone acetyltransferase</fullName>
        <ecNumber evidence="2">2.3.1.48</ecNumber>
    </recommendedName>
</protein>
<dbReference type="InterPro" id="IPR013178">
    <property type="entry name" value="Histone_AcTrfase_Rtt109/CBP"/>
</dbReference>
<dbReference type="SMART" id="SM01250">
    <property type="entry name" value="KAT11"/>
    <property type="match status" value="1"/>
</dbReference>
<evidence type="ECO:0000256" key="2">
    <source>
        <dbReference type="ARBA" id="ARBA00013184"/>
    </source>
</evidence>
<evidence type="ECO:0000256" key="9">
    <source>
        <dbReference type="ARBA" id="ARBA00048940"/>
    </source>
</evidence>
<keyword evidence="4" id="KW-0227">DNA damage</keyword>
<reference evidence="11 12" key="1">
    <citation type="submission" date="2019-02" db="EMBL/GenBank/DDBJ databases">
        <title>Genome sequencing of the rare red list fungi Antrodiella citrinella (Flaviporus citrinellus).</title>
        <authorList>
            <person name="Buettner E."/>
            <person name="Kellner H."/>
        </authorList>
    </citation>
    <scope>NUCLEOTIDE SEQUENCE [LARGE SCALE GENOMIC DNA]</scope>
    <source>
        <strain evidence="11 12">DSM 108506</strain>
    </source>
</reference>
<dbReference type="PANTHER" id="PTHR31571:SF2">
    <property type="entry name" value="HISTONE ACETYLTRANSFERASE RTT109"/>
    <property type="match status" value="1"/>
</dbReference>
<dbReference type="OrthoDB" id="3361892at2759"/>
<gene>
    <name evidence="11" type="ORF">EUX98_g5367</name>
</gene>
<dbReference type="PANTHER" id="PTHR31571">
    <property type="entry name" value="ALTERED INHERITANCE OF MITOCHONDRIA PROTEIN 6"/>
    <property type="match status" value="1"/>
</dbReference>
<feature type="compositionally biased region" description="Basic residues" evidence="10">
    <location>
        <begin position="569"/>
        <end position="578"/>
    </location>
</feature>
<dbReference type="AlphaFoldDB" id="A0A4S4MRK9"/>
<keyword evidence="12" id="KW-1185">Reference proteome</keyword>
<feature type="region of interest" description="Disordered" evidence="10">
    <location>
        <begin position="459"/>
        <end position="578"/>
    </location>
</feature>
<dbReference type="GO" id="GO:0006974">
    <property type="term" value="P:DNA damage response"/>
    <property type="evidence" value="ECO:0007669"/>
    <property type="project" value="UniProtKB-KW"/>
</dbReference>
<evidence type="ECO:0000256" key="10">
    <source>
        <dbReference type="SAM" id="MobiDB-lite"/>
    </source>
</evidence>
<keyword evidence="8" id="KW-0539">Nucleus</keyword>
<dbReference type="GO" id="GO:0006355">
    <property type="term" value="P:regulation of DNA-templated transcription"/>
    <property type="evidence" value="ECO:0007669"/>
    <property type="project" value="InterPro"/>
</dbReference>
<dbReference type="PROSITE" id="PS51728">
    <property type="entry name" value="RTT109_HAT"/>
    <property type="match status" value="1"/>
</dbReference>
<accession>A0A4S4MRK9</accession>
<dbReference type="GO" id="GO:0005634">
    <property type="term" value="C:nucleus"/>
    <property type="evidence" value="ECO:0007669"/>
    <property type="project" value="UniProtKB-SubCell"/>
</dbReference>
<evidence type="ECO:0000256" key="4">
    <source>
        <dbReference type="ARBA" id="ARBA00022763"/>
    </source>
</evidence>
<feature type="compositionally biased region" description="Acidic residues" evidence="10">
    <location>
        <begin position="480"/>
        <end position="492"/>
    </location>
</feature>
<organism evidence="11 12">
    <name type="scientific">Antrodiella citrinella</name>
    <dbReference type="NCBI Taxonomy" id="2447956"/>
    <lineage>
        <taxon>Eukaryota</taxon>
        <taxon>Fungi</taxon>
        <taxon>Dikarya</taxon>
        <taxon>Basidiomycota</taxon>
        <taxon>Agaricomycotina</taxon>
        <taxon>Agaricomycetes</taxon>
        <taxon>Polyporales</taxon>
        <taxon>Steccherinaceae</taxon>
        <taxon>Antrodiella</taxon>
    </lineage>
</organism>
<proteinExistence type="predicted"/>
<evidence type="ECO:0000313" key="12">
    <source>
        <dbReference type="Proteomes" id="UP000308730"/>
    </source>
</evidence>
<evidence type="ECO:0000313" key="11">
    <source>
        <dbReference type="EMBL" id="THH28816.1"/>
    </source>
</evidence>
<feature type="compositionally biased region" description="Low complexity" evidence="10">
    <location>
        <begin position="550"/>
        <end position="563"/>
    </location>
</feature>
<keyword evidence="3" id="KW-0808">Transferase</keyword>
<feature type="compositionally biased region" description="Basic and acidic residues" evidence="10">
    <location>
        <begin position="331"/>
        <end position="342"/>
    </location>
</feature>
<feature type="compositionally biased region" description="Basic residues" evidence="10">
    <location>
        <begin position="284"/>
        <end position="294"/>
    </location>
</feature>
<keyword evidence="5" id="KW-0007">Acetylation</keyword>
<comment type="caution">
    <text evidence="11">The sequence shown here is derived from an EMBL/GenBank/DDBJ whole genome shotgun (WGS) entry which is preliminary data.</text>
</comment>
<evidence type="ECO:0000256" key="7">
    <source>
        <dbReference type="ARBA" id="ARBA00023163"/>
    </source>
</evidence>
<evidence type="ECO:0000256" key="6">
    <source>
        <dbReference type="ARBA" id="ARBA00023015"/>
    </source>
</evidence>
<dbReference type="GO" id="GO:0032931">
    <property type="term" value="F:histone H3K56 acetyltransferase activity"/>
    <property type="evidence" value="ECO:0007669"/>
    <property type="project" value="TreeGrafter"/>
</dbReference>
<evidence type="ECO:0000256" key="1">
    <source>
        <dbReference type="ARBA" id="ARBA00004123"/>
    </source>
</evidence>
<dbReference type="InterPro" id="IPR051236">
    <property type="entry name" value="HAT_RTT109-like"/>
</dbReference>
<comment type="catalytic activity">
    <reaction evidence="9">
        <text>L-lysyl-[histone] + acetyl-CoA = N(6)-acetyl-L-lysyl-[histone] + CoA + H(+)</text>
        <dbReference type="Rhea" id="RHEA:21992"/>
        <dbReference type="Rhea" id="RHEA-COMP:9845"/>
        <dbReference type="Rhea" id="RHEA-COMP:11338"/>
        <dbReference type="ChEBI" id="CHEBI:15378"/>
        <dbReference type="ChEBI" id="CHEBI:29969"/>
        <dbReference type="ChEBI" id="CHEBI:57287"/>
        <dbReference type="ChEBI" id="CHEBI:57288"/>
        <dbReference type="ChEBI" id="CHEBI:61930"/>
        <dbReference type="EC" id="2.3.1.48"/>
    </reaction>
    <physiologicalReaction direction="left-to-right" evidence="9">
        <dbReference type="Rhea" id="RHEA:21993"/>
    </physiologicalReaction>
</comment>
<evidence type="ECO:0000256" key="5">
    <source>
        <dbReference type="ARBA" id="ARBA00022990"/>
    </source>
</evidence>
<dbReference type="EMBL" id="SGPM01000156">
    <property type="protein sequence ID" value="THH28816.1"/>
    <property type="molecule type" value="Genomic_DNA"/>
</dbReference>
<dbReference type="Pfam" id="PF08214">
    <property type="entry name" value="HAT_KAT11"/>
    <property type="match status" value="1"/>
</dbReference>